<dbReference type="InterPro" id="IPR051548">
    <property type="entry name" value="Grx-like_ET"/>
</dbReference>
<dbReference type="OrthoDB" id="8991911at2"/>
<dbReference type="Pfam" id="PF00462">
    <property type="entry name" value="Glutaredoxin"/>
    <property type="match status" value="1"/>
</dbReference>
<dbReference type="SUPFAM" id="SSF52833">
    <property type="entry name" value="Thioredoxin-like"/>
    <property type="match status" value="1"/>
</dbReference>
<dbReference type="InterPro" id="IPR036249">
    <property type="entry name" value="Thioredoxin-like_sf"/>
</dbReference>
<organism evidence="2 3">
    <name type="scientific">Peptidiphaga gingivicola</name>
    <dbReference type="NCBI Taxonomy" id="2741497"/>
    <lineage>
        <taxon>Bacteria</taxon>
        <taxon>Bacillati</taxon>
        <taxon>Actinomycetota</taxon>
        <taxon>Actinomycetes</taxon>
        <taxon>Actinomycetales</taxon>
        <taxon>Actinomycetaceae</taxon>
        <taxon>Peptidiphaga</taxon>
    </lineage>
</organism>
<dbReference type="CDD" id="cd02976">
    <property type="entry name" value="NrdH"/>
    <property type="match status" value="1"/>
</dbReference>
<dbReference type="GO" id="GO:0045454">
    <property type="term" value="P:cell redox homeostasis"/>
    <property type="evidence" value="ECO:0007669"/>
    <property type="project" value="TreeGrafter"/>
</dbReference>
<name>A0A179B1G4_9ACTO</name>
<dbReference type="AlphaFoldDB" id="A0A179B1G4"/>
<accession>A0A179B1G4</accession>
<gene>
    <name evidence="2" type="ORF">A4H34_08115</name>
</gene>
<dbReference type="NCBIfam" id="TIGR02200">
    <property type="entry name" value="GlrX_actino"/>
    <property type="match status" value="1"/>
</dbReference>
<dbReference type="RefSeq" id="WP_009200151.1">
    <property type="nucleotide sequence ID" value="NZ_LVZK01000002.1"/>
</dbReference>
<dbReference type="EMBL" id="LVZK01000002">
    <property type="protein sequence ID" value="OAP85556.1"/>
    <property type="molecule type" value="Genomic_DNA"/>
</dbReference>
<protein>
    <submittedName>
        <fullName evidence="2">NrdH-redoxin</fullName>
    </submittedName>
</protein>
<dbReference type="Proteomes" id="UP000078368">
    <property type="component" value="Unassembled WGS sequence"/>
</dbReference>
<reference evidence="2 3" key="1">
    <citation type="submission" date="2016-04" db="EMBL/GenBank/DDBJ databases">
        <title>Peptidophaga gingivicola gen. nov., sp. nov., isolated from human subgingival plaque.</title>
        <authorList>
            <person name="Beall C.J."/>
            <person name="Mokrzan E.M."/>
            <person name="Griffen A.L."/>
            <person name="Leys E.J."/>
        </authorList>
    </citation>
    <scope>NUCLEOTIDE SEQUENCE [LARGE SCALE GENOMIC DNA]</scope>
    <source>
        <strain evidence="2 3">BA112</strain>
    </source>
</reference>
<proteinExistence type="predicted"/>
<comment type="caution">
    <text evidence="2">The sequence shown here is derived from an EMBL/GenBank/DDBJ whole genome shotgun (WGS) entry which is preliminary data.</text>
</comment>
<evidence type="ECO:0000313" key="3">
    <source>
        <dbReference type="Proteomes" id="UP000078368"/>
    </source>
</evidence>
<dbReference type="InterPro" id="IPR002109">
    <property type="entry name" value="Glutaredoxin"/>
</dbReference>
<sequence length="80" mass="8865">MAQFKMYTTTWCGYCKNLKRQLDKAGIAYDEVDVEKDPAAAERVMSFNGGNRTVPTLEFEDGSALTNPSLSQVEAKLAEL</sequence>
<dbReference type="InterPro" id="IPR011915">
    <property type="entry name" value="GlrX_actino"/>
</dbReference>
<dbReference type="STRING" id="1823756.A4H34_08115"/>
<feature type="domain" description="Glutaredoxin" evidence="1">
    <location>
        <begin position="5"/>
        <end position="59"/>
    </location>
</feature>
<evidence type="ECO:0000313" key="2">
    <source>
        <dbReference type="EMBL" id="OAP85556.1"/>
    </source>
</evidence>
<keyword evidence="3" id="KW-1185">Reference proteome</keyword>
<dbReference type="GO" id="GO:0009055">
    <property type="term" value="F:electron transfer activity"/>
    <property type="evidence" value="ECO:0007669"/>
    <property type="project" value="TreeGrafter"/>
</dbReference>
<evidence type="ECO:0000259" key="1">
    <source>
        <dbReference type="Pfam" id="PF00462"/>
    </source>
</evidence>
<dbReference type="PROSITE" id="PS51354">
    <property type="entry name" value="GLUTAREDOXIN_2"/>
    <property type="match status" value="1"/>
</dbReference>
<dbReference type="PANTHER" id="PTHR34386">
    <property type="entry name" value="GLUTAREDOXIN"/>
    <property type="match status" value="1"/>
</dbReference>
<dbReference type="Gene3D" id="3.40.30.10">
    <property type="entry name" value="Glutaredoxin"/>
    <property type="match status" value="1"/>
</dbReference>
<dbReference type="PANTHER" id="PTHR34386:SF1">
    <property type="entry name" value="GLUTAREDOXIN-LIKE PROTEIN NRDH"/>
    <property type="match status" value="1"/>
</dbReference>